<dbReference type="HAMAP" id="MF_02120">
    <property type="entry name" value="LysA"/>
    <property type="match status" value="1"/>
</dbReference>
<dbReference type="PRINTS" id="PR01179">
    <property type="entry name" value="ODADCRBXLASE"/>
</dbReference>
<dbReference type="InterPro" id="IPR022653">
    <property type="entry name" value="De-COase2_pyr-phos_BS"/>
</dbReference>
<dbReference type="PRINTS" id="PR01181">
    <property type="entry name" value="DAPDCRBXLASE"/>
</dbReference>
<dbReference type="CDD" id="cd06828">
    <property type="entry name" value="PLPDE_III_DapDC"/>
    <property type="match status" value="1"/>
</dbReference>
<dbReference type="SUPFAM" id="SSF51419">
    <property type="entry name" value="PLP-binding barrel"/>
    <property type="match status" value="1"/>
</dbReference>
<dbReference type="InterPro" id="IPR000183">
    <property type="entry name" value="Orn/DAP/Arg_de-COase"/>
</dbReference>
<name>A0ABW0NMH1_9MICO</name>
<evidence type="ECO:0000256" key="3">
    <source>
        <dbReference type="ARBA" id="ARBA00022898"/>
    </source>
</evidence>
<comment type="catalytic activity">
    <reaction evidence="6 8">
        <text>meso-2,6-diaminopimelate + H(+) = L-lysine + CO2</text>
        <dbReference type="Rhea" id="RHEA:15101"/>
        <dbReference type="ChEBI" id="CHEBI:15378"/>
        <dbReference type="ChEBI" id="CHEBI:16526"/>
        <dbReference type="ChEBI" id="CHEBI:32551"/>
        <dbReference type="ChEBI" id="CHEBI:57791"/>
        <dbReference type="EC" id="4.1.1.20"/>
    </reaction>
</comment>
<evidence type="ECO:0000256" key="6">
    <source>
        <dbReference type="HAMAP-Rule" id="MF_02120"/>
    </source>
</evidence>
<comment type="pathway">
    <text evidence="6 8">Amino-acid biosynthesis; L-lysine biosynthesis via DAP pathway; L-lysine from DL-2,6-diaminopimelate: step 1/1.</text>
</comment>
<keyword evidence="2 6" id="KW-0210">Decarboxylase</keyword>
<feature type="binding site" evidence="6">
    <location>
        <position position="270"/>
    </location>
    <ligand>
        <name>pyridoxal 5'-phosphate</name>
        <dbReference type="ChEBI" id="CHEBI:597326"/>
    </ligand>
</feature>
<dbReference type="PROSITE" id="PS00878">
    <property type="entry name" value="ODR_DC_2_1"/>
    <property type="match status" value="1"/>
</dbReference>
<dbReference type="Pfam" id="PF02784">
    <property type="entry name" value="Orn_Arg_deC_N"/>
    <property type="match status" value="1"/>
</dbReference>
<feature type="domain" description="Orn/DAP/Arg decarboxylase 2 N-terminal" evidence="9">
    <location>
        <begin position="69"/>
        <end position="318"/>
    </location>
</feature>
<dbReference type="NCBIfam" id="TIGR01048">
    <property type="entry name" value="lysA"/>
    <property type="match status" value="1"/>
</dbReference>
<keyword evidence="3 6" id="KW-0663">Pyridoxal phosphate</keyword>
<dbReference type="EC" id="4.1.1.20" evidence="6 7"/>
<dbReference type="InterPro" id="IPR002986">
    <property type="entry name" value="DAP_deCOOHase_LysA"/>
</dbReference>
<comment type="caution">
    <text evidence="10">The sequence shown here is derived from an EMBL/GenBank/DDBJ whole genome shotgun (WGS) entry which is preliminary data.</text>
</comment>
<evidence type="ECO:0000259" key="9">
    <source>
        <dbReference type="Pfam" id="PF02784"/>
    </source>
</evidence>
<evidence type="ECO:0000256" key="5">
    <source>
        <dbReference type="ARBA" id="ARBA00023239"/>
    </source>
</evidence>
<dbReference type="InterPro" id="IPR022644">
    <property type="entry name" value="De-COase2_N"/>
</dbReference>
<accession>A0ABW0NMH1</accession>
<organism evidence="10 11">
    <name type="scientific">Lysinimonas soli</name>
    <dbReference type="NCBI Taxonomy" id="1074233"/>
    <lineage>
        <taxon>Bacteria</taxon>
        <taxon>Bacillati</taxon>
        <taxon>Actinomycetota</taxon>
        <taxon>Actinomycetes</taxon>
        <taxon>Micrococcales</taxon>
        <taxon>Microbacteriaceae</taxon>
        <taxon>Lysinimonas</taxon>
    </lineage>
</organism>
<gene>
    <name evidence="6 10" type="primary">lysA</name>
    <name evidence="10" type="ORF">ACFPJ4_02865</name>
</gene>
<feature type="binding site" evidence="6">
    <location>
        <position position="361"/>
    </location>
    <ligand>
        <name>substrate</name>
    </ligand>
</feature>
<keyword evidence="11" id="KW-1185">Reference proteome</keyword>
<keyword evidence="6" id="KW-0028">Amino-acid biosynthesis</keyword>
<dbReference type="InterPro" id="IPR009006">
    <property type="entry name" value="Ala_racemase/Decarboxylase_C"/>
</dbReference>
<feature type="modified residue" description="N6-(pyridoxal phosphate)lysine" evidence="6">
    <location>
        <position position="92"/>
    </location>
</feature>
<dbReference type="PANTHER" id="PTHR43727">
    <property type="entry name" value="DIAMINOPIMELATE DECARBOXYLASE"/>
    <property type="match status" value="1"/>
</dbReference>
<protein>
    <recommendedName>
        <fullName evidence="6 7">Diaminopimelate decarboxylase</fullName>
        <shortName evidence="6">DAP decarboxylase</shortName>
        <shortName evidence="6">DAPDC</shortName>
        <ecNumber evidence="6 7">4.1.1.20</ecNumber>
    </recommendedName>
</protein>
<evidence type="ECO:0000313" key="11">
    <source>
        <dbReference type="Proteomes" id="UP001596039"/>
    </source>
</evidence>
<dbReference type="SUPFAM" id="SSF50621">
    <property type="entry name" value="Alanine racemase C-terminal domain-like"/>
    <property type="match status" value="1"/>
</dbReference>
<dbReference type="Gene3D" id="3.20.20.10">
    <property type="entry name" value="Alanine racemase"/>
    <property type="match status" value="1"/>
</dbReference>
<feature type="binding site" evidence="6">
    <location>
        <begin position="312"/>
        <end position="315"/>
    </location>
    <ligand>
        <name>pyridoxal 5'-phosphate</name>
        <dbReference type="ChEBI" id="CHEBI:597326"/>
    </ligand>
</feature>
<evidence type="ECO:0000256" key="8">
    <source>
        <dbReference type="RuleBase" id="RU003738"/>
    </source>
</evidence>
<comment type="subunit">
    <text evidence="6">Homodimer.</text>
</comment>
<comment type="cofactor">
    <cofactor evidence="1 6 8">
        <name>pyridoxal 5'-phosphate</name>
        <dbReference type="ChEBI" id="CHEBI:597326"/>
    </cofactor>
</comment>
<dbReference type="Gene3D" id="2.40.37.10">
    <property type="entry name" value="Lyase, Ornithine Decarboxylase, Chain A, domain 1"/>
    <property type="match status" value="1"/>
</dbReference>
<dbReference type="PANTHER" id="PTHR43727:SF2">
    <property type="entry name" value="GROUP IV DECARBOXYLASE"/>
    <property type="match status" value="1"/>
</dbReference>
<feature type="binding site" evidence="6">
    <location>
        <position position="365"/>
    </location>
    <ligand>
        <name>substrate</name>
    </ligand>
</feature>
<feature type="binding site" evidence="6">
    <location>
        <position position="422"/>
    </location>
    <ligand>
        <name>substrate</name>
    </ligand>
</feature>
<feature type="binding site" evidence="6">
    <location>
        <position position="422"/>
    </location>
    <ligand>
        <name>pyridoxal 5'-phosphate</name>
        <dbReference type="ChEBI" id="CHEBI:597326"/>
    </ligand>
</feature>
<dbReference type="EMBL" id="JBHSMG010000001">
    <property type="protein sequence ID" value="MFC5501176.1"/>
    <property type="molecule type" value="Genomic_DNA"/>
</dbReference>
<reference evidence="11" key="1">
    <citation type="journal article" date="2019" name="Int. J. Syst. Evol. Microbiol.">
        <title>The Global Catalogue of Microorganisms (GCM) 10K type strain sequencing project: providing services to taxonomists for standard genome sequencing and annotation.</title>
        <authorList>
            <consortium name="The Broad Institute Genomics Platform"/>
            <consortium name="The Broad Institute Genome Sequencing Center for Infectious Disease"/>
            <person name="Wu L."/>
            <person name="Ma J."/>
        </authorList>
    </citation>
    <scope>NUCLEOTIDE SEQUENCE [LARGE SCALE GENOMIC DNA]</scope>
    <source>
        <strain evidence="11">CGMCC 4.6997</strain>
    </source>
</reference>
<keyword evidence="5 6" id="KW-0456">Lyase</keyword>
<keyword evidence="4 6" id="KW-0457">Lysine biosynthesis</keyword>
<feature type="binding site" evidence="6">
    <location>
        <position position="315"/>
    </location>
    <ligand>
        <name>substrate</name>
    </ligand>
</feature>
<evidence type="ECO:0000256" key="1">
    <source>
        <dbReference type="ARBA" id="ARBA00001933"/>
    </source>
</evidence>
<dbReference type="Proteomes" id="UP001596039">
    <property type="component" value="Unassembled WGS sequence"/>
</dbReference>
<comment type="similarity">
    <text evidence="6">Belongs to the Orn/Lys/Arg decarboxylase class-II family. LysA subfamily.</text>
</comment>
<evidence type="ECO:0000256" key="2">
    <source>
        <dbReference type="ARBA" id="ARBA00022793"/>
    </source>
</evidence>
<dbReference type="GO" id="GO:0008836">
    <property type="term" value="F:diaminopimelate decarboxylase activity"/>
    <property type="evidence" value="ECO:0007669"/>
    <property type="project" value="UniProtKB-EC"/>
</dbReference>
<evidence type="ECO:0000256" key="7">
    <source>
        <dbReference type="NCBIfam" id="TIGR01048"/>
    </source>
</evidence>
<proteinExistence type="inferred from homology"/>
<evidence type="ECO:0000256" key="4">
    <source>
        <dbReference type="ARBA" id="ARBA00023154"/>
    </source>
</evidence>
<dbReference type="RefSeq" id="WP_386738777.1">
    <property type="nucleotide sequence ID" value="NZ_JBHSMG010000001.1"/>
</dbReference>
<sequence length="493" mass="51907">MTVNPLAPGWLAHPDDANALADAVWPRHSERTAEGVVALAGAAATELAREFGTPLYVVDEADARERAAEVKAAFDRAFEGVGSRAHVYYAGKAFLSIAVARWVTAAGLNIDVCSGGELAVALAAGVDPARLGFHGNNKSLAEIDRGVEVGVGAIVLDSVVEIERVARAAERHDRVQAVRLRINSGVHASTHEFLATAHEDQKFGVPLAEVPEIVALIRSHPSLRFLGLHSHIGSQIFESDGFAEAARRLLAVHAELLAGGEVPELNLGGGFGIAYTGADEVTPIATIAWELARVVAEECASLGIPVPEVAVEPGRVIIGPSTVTLYEVGTVKDVTVSVAGSAATAVRKYVSVDGGMSDNIRAALYQADYSVRIVNRVSDAAPALVRIAGKHCESGDIVVRADYLPGDVEPGDLVAVPATGAYCWSLANNYNHLGRPAVVAVRDGIARVIVRRETEDDLLARDMGALELGAKVISDLRRDASADDRPGHRNGDK</sequence>
<comment type="function">
    <text evidence="6">Specifically catalyzes the decarboxylation of meso-diaminopimelate (meso-DAP) to L-lysine.</text>
</comment>
<dbReference type="InterPro" id="IPR029066">
    <property type="entry name" value="PLP-binding_barrel"/>
</dbReference>
<feature type="binding site" evidence="6">
    <location>
        <position position="393"/>
    </location>
    <ligand>
        <name>substrate</name>
    </ligand>
</feature>
<evidence type="ECO:0000313" key="10">
    <source>
        <dbReference type="EMBL" id="MFC5501176.1"/>
    </source>
</evidence>